<dbReference type="InterPro" id="IPR043714">
    <property type="entry name" value="DUF5655"/>
</dbReference>
<evidence type="ECO:0000313" key="2">
    <source>
        <dbReference type="EMBL" id="MFD1863147.1"/>
    </source>
</evidence>
<reference evidence="3" key="1">
    <citation type="journal article" date="2019" name="Int. J. Syst. Evol. Microbiol.">
        <title>The Global Catalogue of Microorganisms (GCM) 10K type strain sequencing project: providing services to taxonomists for standard genome sequencing and annotation.</title>
        <authorList>
            <consortium name="The Broad Institute Genomics Platform"/>
            <consortium name="The Broad Institute Genome Sequencing Center for Infectious Disease"/>
            <person name="Wu L."/>
            <person name="Ma J."/>
        </authorList>
    </citation>
    <scope>NUCLEOTIDE SEQUENCE [LARGE SCALE GENOMIC DNA]</scope>
    <source>
        <strain evidence="3">CGMCC 1.15475</strain>
    </source>
</reference>
<organism evidence="2 3">
    <name type="scientific">Planococcus chinensis</name>
    <dbReference type="NCBI Taxonomy" id="272917"/>
    <lineage>
        <taxon>Bacteria</taxon>
        <taxon>Bacillati</taxon>
        <taxon>Bacillota</taxon>
        <taxon>Bacilli</taxon>
        <taxon>Bacillales</taxon>
        <taxon>Caryophanaceae</taxon>
        <taxon>Planococcus</taxon>
    </lineage>
</organism>
<evidence type="ECO:0000259" key="1">
    <source>
        <dbReference type="Pfam" id="PF18899"/>
    </source>
</evidence>
<evidence type="ECO:0000313" key="3">
    <source>
        <dbReference type="Proteomes" id="UP001597273"/>
    </source>
</evidence>
<name>A0ABW4QHP8_9BACL</name>
<dbReference type="Proteomes" id="UP001597273">
    <property type="component" value="Unassembled WGS sequence"/>
</dbReference>
<keyword evidence="3" id="KW-1185">Reference proteome</keyword>
<proteinExistence type="predicted"/>
<dbReference type="EMBL" id="JBHUFW010000005">
    <property type="protein sequence ID" value="MFD1863147.1"/>
    <property type="molecule type" value="Genomic_DNA"/>
</dbReference>
<protein>
    <submittedName>
        <fullName evidence="2">DUF5655 domain-containing protein</fullName>
    </submittedName>
</protein>
<dbReference type="Pfam" id="PF18899">
    <property type="entry name" value="DUF5655"/>
    <property type="match status" value="1"/>
</dbReference>
<dbReference type="RefSeq" id="WP_204892042.1">
    <property type="nucleotide sequence ID" value="NZ_JBHUFW010000005.1"/>
</dbReference>
<comment type="caution">
    <text evidence="2">The sequence shown here is derived from an EMBL/GenBank/DDBJ whole genome shotgun (WGS) entry which is preliminary data.</text>
</comment>
<feature type="domain" description="DUF5655" evidence="1">
    <location>
        <begin position="7"/>
        <end position="121"/>
    </location>
</feature>
<sequence>MDPEERDFFAAVPVVLPIYARIKDRISALAPQTRVEVRKSQISFIDARVFSAAWLPPRKIKGRPEHYLVLTLWLGYPLEGARIAEATQIRPGRWTNHVIISKIDEVDEELSGWIAEALDFSRH</sequence>
<accession>A0ABW4QHP8</accession>
<gene>
    <name evidence="2" type="ORF">ACFSDB_09400</name>
</gene>